<dbReference type="AlphaFoldDB" id="A0A6G7VHZ5"/>
<evidence type="ECO:0000313" key="2">
    <source>
        <dbReference type="Proteomes" id="UP000500791"/>
    </source>
</evidence>
<reference evidence="1 2" key="1">
    <citation type="submission" date="2020-03" db="EMBL/GenBank/DDBJ databases">
        <title>Complete genome sequence of Monaibacterium sp. ALG8 with diverse plasmids.</title>
        <authorList>
            <person name="Sun C."/>
        </authorList>
    </citation>
    <scope>NUCLEOTIDE SEQUENCE [LARGE SCALE GENOMIC DNA]</scope>
    <source>
        <strain evidence="1 2">ALG8</strain>
    </source>
</reference>
<dbReference type="RefSeq" id="WP_166187638.1">
    <property type="nucleotide sequence ID" value="NZ_CP049811.1"/>
</dbReference>
<proteinExistence type="predicted"/>
<dbReference type="KEGG" id="mon:G8E03_01055"/>
<name>A0A6G7VHZ5_9RHOB</name>
<keyword evidence="2" id="KW-1185">Reference proteome</keyword>
<dbReference type="PANTHER" id="PTHR42110:SF1">
    <property type="entry name" value="L-ASPARAGINASE, PUTATIVE (AFU_ORTHOLOGUE AFUA_3G11890)-RELATED"/>
    <property type="match status" value="1"/>
</dbReference>
<gene>
    <name evidence="1" type="ORF">G8E03_01055</name>
</gene>
<dbReference type="InterPro" id="IPR010349">
    <property type="entry name" value="Asparaginase_II"/>
</dbReference>
<dbReference type="PANTHER" id="PTHR42110">
    <property type="entry name" value="L-ASPARAGINASE, PUTATIVE (AFU_ORTHOLOGUE AFUA_3G11890)-RELATED"/>
    <property type="match status" value="1"/>
</dbReference>
<dbReference type="Pfam" id="PF06089">
    <property type="entry name" value="Asparaginase_II"/>
    <property type="match status" value="1"/>
</dbReference>
<dbReference type="EMBL" id="CP049811">
    <property type="protein sequence ID" value="QIK39468.1"/>
    <property type="molecule type" value="Genomic_DNA"/>
</dbReference>
<organism evidence="1 2">
    <name type="scientific">Pontivivens nitratireducens</name>
    <dbReference type="NCBI Taxonomy" id="2758038"/>
    <lineage>
        <taxon>Bacteria</taxon>
        <taxon>Pseudomonadati</taxon>
        <taxon>Pseudomonadota</taxon>
        <taxon>Alphaproteobacteria</taxon>
        <taxon>Rhodobacterales</taxon>
        <taxon>Paracoccaceae</taxon>
        <taxon>Pontivivens</taxon>
    </lineage>
</organism>
<accession>A0A6G7VHZ5</accession>
<sequence>MTDRSTDAAELVEVWRGDILESTHRGHAVICRADGEIVAEWGAPDAIIYPRSSCKMLQALPLVESGAADAAGLGVEELALSCASHQGALLHTERVADWLAGLGLGEGDLRCGTQFPRDKAEAERVRRTGEGACQLHNNCSGKHAGFLTLNRHLGGGAEYHEIDHPVQRAVKDAYEEMTGETSPGYGIDGCSAPNHASTLHGFARAMARMADPSGLGAVRRDAATRLVAAMRRFPLLVAGEGRACSEMMAAMPNATAIKTGAEAVFAAILPERKLGVALKIEDGTTRAAECAIAALLARLGVADAEHPLIASRLNPTQRNWNGIATGFVRPAPGLWAGGAAL</sequence>
<protein>
    <submittedName>
        <fullName evidence="1">Asparaginase</fullName>
    </submittedName>
</protein>
<evidence type="ECO:0000313" key="1">
    <source>
        <dbReference type="EMBL" id="QIK39468.1"/>
    </source>
</evidence>
<dbReference type="Proteomes" id="UP000500791">
    <property type="component" value="Chromosome"/>
</dbReference>